<name>A0A3S4R3V5_9ACAR</name>
<feature type="domain" description="Calcineurin-like phosphoesterase" evidence="1">
    <location>
        <begin position="9"/>
        <end position="168"/>
    </location>
</feature>
<gene>
    <name evidence="3" type="ORF">B4U79_06806</name>
    <name evidence="2" type="ORF">B4U79_08658</name>
</gene>
<dbReference type="SUPFAM" id="SSF56300">
    <property type="entry name" value="Metallo-dependent phosphatases"/>
    <property type="match status" value="1"/>
</dbReference>
<reference evidence="3" key="2">
    <citation type="submission" date="2018-11" db="EMBL/GenBank/DDBJ databases">
        <title>Trombidioid mite genomics.</title>
        <authorList>
            <person name="Dong X."/>
        </authorList>
    </citation>
    <scope>NUCLEOTIDE SEQUENCE</scope>
    <source>
        <strain evidence="3">UoL-WK</strain>
    </source>
</reference>
<dbReference type="PANTHER" id="PTHR45867:SF3">
    <property type="entry name" value="ACID PHOSPHATASE TYPE 7"/>
    <property type="match status" value="1"/>
</dbReference>
<dbReference type="EMBL" id="NCKU01001794">
    <property type="protein sequence ID" value="RWS11236.1"/>
    <property type="molecule type" value="Genomic_DNA"/>
</dbReference>
<keyword evidence="4" id="KW-1185">Reference proteome</keyword>
<dbReference type="GO" id="GO:0016787">
    <property type="term" value="F:hydrolase activity"/>
    <property type="evidence" value="ECO:0007669"/>
    <property type="project" value="InterPro"/>
</dbReference>
<evidence type="ECO:0000313" key="2">
    <source>
        <dbReference type="EMBL" id="RWS10198.1"/>
    </source>
</evidence>
<dbReference type="STRING" id="1965070.A0A3S4R3V5"/>
<reference evidence="3 4" key="1">
    <citation type="journal article" date="2018" name="Gigascience">
        <title>Genomes of trombidid mites reveal novel predicted allergens and laterally-transferred genes associated with secondary metabolism.</title>
        <authorList>
            <person name="Dong X."/>
            <person name="Chaisiri K."/>
            <person name="Xia D."/>
            <person name="Armstrong S.D."/>
            <person name="Fang Y."/>
            <person name="Donnelly M.J."/>
            <person name="Kadowaki T."/>
            <person name="McGarry J.W."/>
            <person name="Darby A.C."/>
            <person name="Makepeace B.L."/>
        </authorList>
    </citation>
    <scope>NUCLEOTIDE SEQUENCE [LARGE SCALE GENOMIC DNA]</scope>
    <source>
        <strain evidence="3">UoL-WK</strain>
    </source>
</reference>
<organism evidence="3 4">
    <name type="scientific">Dinothrombium tinctorium</name>
    <dbReference type="NCBI Taxonomy" id="1965070"/>
    <lineage>
        <taxon>Eukaryota</taxon>
        <taxon>Metazoa</taxon>
        <taxon>Ecdysozoa</taxon>
        <taxon>Arthropoda</taxon>
        <taxon>Chelicerata</taxon>
        <taxon>Arachnida</taxon>
        <taxon>Acari</taxon>
        <taxon>Acariformes</taxon>
        <taxon>Trombidiformes</taxon>
        <taxon>Prostigmata</taxon>
        <taxon>Anystina</taxon>
        <taxon>Parasitengona</taxon>
        <taxon>Trombidioidea</taxon>
        <taxon>Trombidiidae</taxon>
        <taxon>Dinothrombium</taxon>
    </lineage>
</organism>
<dbReference type="InterPro" id="IPR004843">
    <property type="entry name" value="Calcineurin-like_PHP"/>
</dbReference>
<proteinExistence type="predicted"/>
<protein>
    <submittedName>
        <fullName evidence="3">Iron/zinc purple acid phosphatase-like protein isoform X2</fullName>
    </submittedName>
</protein>
<dbReference type="EMBL" id="NCKU01002188">
    <property type="protein sequence ID" value="RWS10198.1"/>
    <property type="molecule type" value="Genomic_DNA"/>
</dbReference>
<evidence type="ECO:0000313" key="3">
    <source>
        <dbReference type="EMBL" id="RWS11236.1"/>
    </source>
</evidence>
<dbReference type="PANTHER" id="PTHR45867">
    <property type="entry name" value="PURPLE ACID PHOSPHATASE"/>
    <property type="match status" value="1"/>
</dbReference>
<dbReference type="Pfam" id="PF00149">
    <property type="entry name" value="Metallophos"/>
    <property type="match status" value="1"/>
</dbReference>
<dbReference type="AlphaFoldDB" id="A0A3S4R3V5"/>
<feature type="non-terminal residue" evidence="3">
    <location>
        <position position="1"/>
    </location>
</feature>
<evidence type="ECO:0000259" key="1">
    <source>
        <dbReference type="Pfam" id="PF00149"/>
    </source>
</evidence>
<dbReference type="Gene3D" id="3.60.21.10">
    <property type="match status" value="1"/>
</dbReference>
<sequence>GRNADDYFNNLQPLISKIVYMPAPGNHEYMPIIGDNGANFQNRFKVPSGNNDYYTFAIGRIRFIIISTEIYYAMETPRRFWRTKKMIDWLYNVMKHANNNRDKQPWVVVVGHRPLYCTSSKPCRCTNGSTFVRKGFKNFGRYFGITPLEDVLYETGVDLVFSGHNHHYERTLPVYNHQFALKLQLLNSSASDPYFNPKASVYIVTGAAVC</sequence>
<dbReference type="OrthoDB" id="6477514at2759"/>
<evidence type="ECO:0000313" key="4">
    <source>
        <dbReference type="Proteomes" id="UP000285301"/>
    </source>
</evidence>
<comment type="caution">
    <text evidence="3">The sequence shown here is derived from an EMBL/GenBank/DDBJ whole genome shotgun (WGS) entry which is preliminary data.</text>
</comment>
<dbReference type="InterPro" id="IPR029052">
    <property type="entry name" value="Metallo-depent_PP-like"/>
</dbReference>
<accession>A0A3S4R3V5</accession>
<dbReference type="Proteomes" id="UP000285301">
    <property type="component" value="Unassembled WGS sequence"/>
</dbReference>